<reference evidence="1 2" key="1">
    <citation type="submission" date="2018-11" db="EMBL/GenBank/DDBJ databases">
        <authorList>
            <consortium name="Pathogen Informatics"/>
        </authorList>
    </citation>
    <scope>NUCLEOTIDE SEQUENCE [LARGE SCALE GENOMIC DNA]</scope>
</reference>
<sequence>MYAQVVYRFKVVHHHHPAQIPLCKELNEHHPVVLLNHLVSN</sequence>
<proteinExistence type="predicted"/>
<dbReference type="Proteomes" id="UP000270924">
    <property type="component" value="Unassembled WGS sequence"/>
</dbReference>
<dbReference type="AlphaFoldDB" id="A0A3P7DZ27"/>
<evidence type="ECO:0000313" key="1">
    <source>
        <dbReference type="EMBL" id="VDM15451.1"/>
    </source>
</evidence>
<dbReference type="EMBL" id="UYWW01007842">
    <property type="protein sequence ID" value="VDM15451.1"/>
    <property type="molecule type" value="Genomic_DNA"/>
</dbReference>
<evidence type="ECO:0000313" key="2">
    <source>
        <dbReference type="Proteomes" id="UP000270924"/>
    </source>
</evidence>
<accession>A0A3P7DZ27</accession>
<gene>
    <name evidence="1" type="ORF">WBA_LOCUS8837</name>
</gene>
<keyword evidence="2" id="KW-1185">Reference proteome</keyword>
<name>A0A3P7DZ27_WUCBA</name>
<protein>
    <submittedName>
        <fullName evidence="1">Uncharacterized protein</fullName>
    </submittedName>
</protein>
<organism evidence="1 2">
    <name type="scientific">Wuchereria bancrofti</name>
    <dbReference type="NCBI Taxonomy" id="6293"/>
    <lineage>
        <taxon>Eukaryota</taxon>
        <taxon>Metazoa</taxon>
        <taxon>Ecdysozoa</taxon>
        <taxon>Nematoda</taxon>
        <taxon>Chromadorea</taxon>
        <taxon>Rhabditida</taxon>
        <taxon>Spirurina</taxon>
        <taxon>Spiruromorpha</taxon>
        <taxon>Filarioidea</taxon>
        <taxon>Onchocercidae</taxon>
        <taxon>Wuchereria</taxon>
    </lineage>
</organism>
<dbReference type="InParanoid" id="A0A3P7DZ27"/>